<feature type="transmembrane region" description="Helical" evidence="11">
    <location>
        <begin position="681"/>
        <end position="701"/>
    </location>
</feature>
<organism evidence="13 14">
    <name type="scientific">Artemia franciscana</name>
    <name type="common">Brine shrimp</name>
    <name type="synonym">Artemia sanfranciscana</name>
    <dbReference type="NCBI Taxonomy" id="6661"/>
    <lineage>
        <taxon>Eukaryota</taxon>
        <taxon>Metazoa</taxon>
        <taxon>Ecdysozoa</taxon>
        <taxon>Arthropoda</taxon>
        <taxon>Crustacea</taxon>
        <taxon>Branchiopoda</taxon>
        <taxon>Anostraca</taxon>
        <taxon>Artemiidae</taxon>
        <taxon>Artemia</taxon>
    </lineage>
</organism>
<dbReference type="InterPro" id="IPR039527">
    <property type="entry name" value="PIGG/GPI7"/>
</dbReference>
<dbReference type="CDD" id="cd16024">
    <property type="entry name" value="GPI_EPT_2"/>
    <property type="match status" value="1"/>
</dbReference>
<dbReference type="GO" id="GO:0051267">
    <property type="term" value="F:CP2 mannose-ethanolamine phosphotransferase activity"/>
    <property type="evidence" value="ECO:0007669"/>
    <property type="project" value="TreeGrafter"/>
</dbReference>
<feature type="transmembrane region" description="Helical" evidence="11">
    <location>
        <begin position="458"/>
        <end position="477"/>
    </location>
</feature>
<feature type="transmembrane region" description="Helical" evidence="11">
    <location>
        <begin position="792"/>
        <end position="814"/>
    </location>
</feature>
<keyword evidence="7" id="KW-0256">Endoplasmic reticulum</keyword>
<dbReference type="EMBL" id="JAVRJZ010000001">
    <property type="protein sequence ID" value="KAK2727538.1"/>
    <property type="molecule type" value="Genomic_DNA"/>
</dbReference>
<keyword evidence="4" id="KW-0337">GPI-anchor biosynthesis</keyword>
<feature type="transmembrane region" description="Helical" evidence="11">
    <location>
        <begin position="651"/>
        <end position="669"/>
    </location>
</feature>
<evidence type="ECO:0000256" key="7">
    <source>
        <dbReference type="ARBA" id="ARBA00022824"/>
    </source>
</evidence>
<feature type="transmembrane region" description="Helical" evidence="11">
    <location>
        <begin position="419"/>
        <end position="446"/>
    </location>
</feature>
<keyword evidence="9 11" id="KW-0472">Membrane</keyword>
<keyword evidence="8 11" id="KW-1133">Transmembrane helix</keyword>
<evidence type="ECO:0000256" key="3">
    <source>
        <dbReference type="ARBA" id="ARBA00005315"/>
    </source>
</evidence>
<reference evidence="13" key="1">
    <citation type="submission" date="2023-07" db="EMBL/GenBank/DDBJ databases">
        <title>Chromosome-level genome assembly of Artemia franciscana.</title>
        <authorList>
            <person name="Jo E."/>
        </authorList>
    </citation>
    <scope>NUCLEOTIDE SEQUENCE</scope>
    <source>
        <tissue evidence="13">Whole body</tissue>
    </source>
</reference>
<dbReference type="AlphaFoldDB" id="A0AA88IE21"/>
<dbReference type="PANTHER" id="PTHR23072:SF0">
    <property type="entry name" value="GPI ETHANOLAMINE PHOSPHATE TRANSFERASE 2"/>
    <property type="match status" value="1"/>
</dbReference>
<feature type="transmembrane region" description="Helical" evidence="11">
    <location>
        <begin position="625"/>
        <end position="645"/>
    </location>
</feature>
<dbReference type="InterPro" id="IPR002591">
    <property type="entry name" value="Phosphodiest/P_Trfase"/>
</dbReference>
<dbReference type="Gene3D" id="3.40.720.10">
    <property type="entry name" value="Alkaline Phosphatase, subunit A"/>
    <property type="match status" value="1"/>
</dbReference>
<feature type="transmembrane region" description="Helical" evidence="11">
    <location>
        <begin position="524"/>
        <end position="542"/>
    </location>
</feature>
<comment type="subcellular location">
    <subcellularLocation>
        <location evidence="1">Endoplasmic reticulum membrane</location>
        <topology evidence="1">Multi-pass membrane protein</topology>
    </subcellularLocation>
</comment>
<gene>
    <name evidence="13" type="ORF">QYM36_008132</name>
</gene>
<evidence type="ECO:0000256" key="4">
    <source>
        <dbReference type="ARBA" id="ARBA00022502"/>
    </source>
</evidence>
<dbReference type="GO" id="GO:0006506">
    <property type="term" value="P:GPI anchor biosynthetic process"/>
    <property type="evidence" value="ECO:0007669"/>
    <property type="project" value="UniProtKB-KW"/>
</dbReference>
<sequence>MANYLKFDMHGYHLGLPIMLITLCVFFLIGFLPSLLSLQAYSNKRHIDRNNIVHKNGSKDHQKLVLVVVDALQRDFVLETNDIHVKKDWPFLRSLFTNRKACIFEGIADSPTVTMPRIKAMVSGTVPNFVDILYNLQSEEYFEDNLIDIAIQHKKAILFYGDDTWVKMFPGAFLRYEGTTSFFASDYTEVDVNVTRHLDHELTTTDWDIMILHYLGLDHIGHIHGPASFLVSEKLLEMDAVLEKIYTGLKVRNEPFTLLMTGDHGMSPGGSHGGSSLEETQVPLVFVNDGCIQRFASGRRDLGTFRQIDVTPTLAGLLGVPNPKNNLGVHIPNILFSEQIFSVEHQAVLMLENLKHLYNIFATRGLSSHSFEQNFDLLKTKLMESSSSIETRREWLQKAFLFAKEIQSELGKGSNLYDLWTMVISAFSMFLVFFCSCIMIFGDSCCPSVRKPCPNSPFILILTGLGCISYVMISTYFSNEVFVTPPIIICFLQSGVTAYLFSLLHSLSLTKNLKANVFSLPQMFTLFGIVYQGFSLFSSSFVEEEHQTWYYLVPTLLLLISLKNIETTFTKIDSNEGMKVVQNRDFLSIMGTVCIHRIAKFWNQTGDKWAREMDIEDWLIGEDNYVALMVFFCMGIVGIWCLVVWEEKRNLKRIIFSSGMIAVLIYRYLDFLGLHTSQWLVYLPRSVYVLVFVLFLMAIFGRTFTPLPPLVLLLVLLRRAHNVPLLLLQLIQARLVQRPLTVLLQYEKGLFFLYAAYSWLGMMWFFYQGNSNSLSRIDVAAGYIGVGSYQPFLIGILLLISTFQGPLLAFVFYLKNLEMTNMNENEWSSRFWYLCLLRSFPLCLHFVTVIILRNHIFIWSVFAPKLVYEVTFTLLMFLITFISVFKRGTYYFVFNLCKYVQLGK</sequence>
<comment type="caution">
    <text evidence="13">The sequence shown here is derived from an EMBL/GenBank/DDBJ whole genome shotgun (WGS) entry which is preliminary data.</text>
</comment>
<dbReference type="SUPFAM" id="SSF53649">
    <property type="entry name" value="Alkaline phosphatase-like"/>
    <property type="match status" value="1"/>
</dbReference>
<protein>
    <recommendedName>
        <fullName evidence="12">GPI ethanolamine phosphate transferase 2 C-terminal domain-containing protein</fullName>
    </recommendedName>
</protein>
<evidence type="ECO:0000256" key="1">
    <source>
        <dbReference type="ARBA" id="ARBA00004477"/>
    </source>
</evidence>
<evidence type="ECO:0000313" key="13">
    <source>
        <dbReference type="EMBL" id="KAK2727538.1"/>
    </source>
</evidence>
<dbReference type="InterPro" id="IPR045687">
    <property type="entry name" value="PIGG/GPI7_C"/>
</dbReference>
<feature type="domain" description="GPI ethanolamine phosphate transferase 2 C-terminal" evidence="12">
    <location>
        <begin position="492"/>
        <end position="639"/>
    </location>
</feature>
<feature type="transmembrane region" description="Helical" evidence="11">
    <location>
        <begin position="12"/>
        <end position="36"/>
    </location>
</feature>
<evidence type="ECO:0000256" key="5">
    <source>
        <dbReference type="ARBA" id="ARBA00022679"/>
    </source>
</evidence>
<dbReference type="Proteomes" id="UP001187531">
    <property type="component" value="Unassembled WGS sequence"/>
</dbReference>
<evidence type="ECO:0000256" key="9">
    <source>
        <dbReference type="ARBA" id="ARBA00023136"/>
    </source>
</evidence>
<dbReference type="Pfam" id="PF01663">
    <property type="entry name" value="Phosphodiest"/>
    <property type="match status" value="1"/>
</dbReference>
<dbReference type="InterPro" id="IPR017850">
    <property type="entry name" value="Alkaline_phosphatase_core_sf"/>
</dbReference>
<feature type="domain" description="GPI ethanolamine phosphate transferase 2 C-terminal" evidence="12">
    <location>
        <begin position="710"/>
        <end position="880"/>
    </location>
</feature>
<dbReference type="Pfam" id="PF19316">
    <property type="entry name" value="PIGO_PIGG"/>
    <property type="match status" value="2"/>
</dbReference>
<feature type="transmembrane region" description="Helical" evidence="11">
    <location>
        <begin position="749"/>
        <end position="767"/>
    </location>
</feature>
<feature type="transmembrane region" description="Helical" evidence="11">
    <location>
        <begin position="483"/>
        <end position="504"/>
    </location>
</feature>
<evidence type="ECO:0000313" key="14">
    <source>
        <dbReference type="Proteomes" id="UP001187531"/>
    </source>
</evidence>
<keyword evidence="14" id="KW-1185">Reference proteome</keyword>
<keyword evidence="6 11" id="KW-0812">Transmembrane</keyword>
<comment type="pathway">
    <text evidence="2">Glycolipid biosynthesis; glycosylphosphatidylinositol-anchor biosynthesis.</text>
</comment>
<evidence type="ECO:0000259" key="12">
    <source>
        <dbReference type="Pfam" id="PF19316"/>
    </source>
</evidence>
<proteinExistence type="inferred from homology"/>
<feature type="transmembrane region" description="Helical" evidence="11">
    <location>
        <begin position="835"/>
        <end position="860"/>
    </location>
</feature>
<evidence type="ECO:0000256" key="11">
    <source>
        <dbReference type="SAM" id="Phobius"/>
    </source>
</evidence>
<dbReference type="GO" id="GO:0005789">
    <property type="term" value="C:endoplasmic reticulum membrane"/>
    <property type="evidence" value="ECO:0007669"/>
    <property type="project" value="UniProtKB-SubCell"/>
</dbReference>
<evidence type="ECO:0000256" key="10">
    <source>
        <dbReference type="ARBA" id="ARBA00023180"/>
    </source>
</evidence>
<name>A0AA88IE21_ARTSF</name>
<keyword evidence="5" id="KW-0808">Transferase</keyword>
<evidence type="ECO:0000256" key="2">
    <source>
        <dbReference type="ARBA" id="ARBA00004687"/>
    </source>
</evidence>
<feature type="transmembrane region" description="Helical" evidence="11">
    <location>
        <begin position="866"/>
        <end position="885"/>
    </location>
</feature>
<keyword evidence="10" id="KW-0325">Glycoprotein</keyword>
<dbReference type="InterPro" id="IPR037674">
    <property type="entry name" value="PIG-G_N"/>
</dbReference>
<comment type="similarity">
    <text evidence="3">Belongs to the PIGG/PIGN/PIGO family. PIGG subfamily.</text>
</comment>
<accession>A0AA88IE21</accession>
<evidence type="ECO:0000256" key="8">
    <source>
        <dbReference type="ARBA" id="ARBA00022989"/>
    </source>
</evidence>
<dbReference type="PANTHER" id="PTHR23072">
    <property type="entry name" value="PHOSPHATIDYLINOSITOL GLYCAN-RELATED"/>
    <property type="match status" value="1"/>
</dbReference>
<evidence type="ECO:0000256" key="6">
    <source>
        <dbReference type="ARBA" id="ARBA00022692"/>
    </source>
</evidence>